<accession>A0A5C0SES1</accession>
<name>A0A5C0SES1_CRATE</name>
<dbReference type="GO" id="GO:0006508">
    <property type="term" value="P:proteolysis"/>
    <property type="evidence" value="ECO:0007669"/>
    <property type="project" value="UniProtKB-KW"/>
</dbReference>
<organism evidence="5 6">
    <name type="scientific">Crassaminicella thermophila</name>
    <dbReference type="NCBI Taxonomy" id="2599308"/>
    <lineage>
        <taxon>Bacteria</taxon>
        <taxon>Bacillati</taxon>
        <taxon>Bacillota</taxon>
        <taxon>Clostridia</taxon>
        <taxon>Eubacteriales</taxon>
        <taxon>Clostridiaceae</taxon>
        <taxon>Crassaminicella</taxon>
    </lineage>
</organism>
<dbReference type="InterPro" id="IPR020568">
    <property type="entry name" value="Ribosomal_Su5_D2-typ_SF"/>
</dbReference>
<dbReference type="InterPro" id="IPR014721">
    <property type="entry name" value="Ribsml_uS5_D2-typ_fold_subgr"/>
</dbReference>
<evidence type="ECO:0000256" key="1">
    <source>
        <dbReference type="ARBA" id="ARBA00022670"/>
    </source>
</evidence>
<proteinExistence type="inferred from homology"/>
<dbReference type="InterPro" id="IPR027065">
    <property type="entry name" value="Lon_Prtase"/>
</dbReference>
<feature type="active site" evidence="2">
    <location>
        <position position="692"/>
    </location>
</feature>
<feature type="active site" evidence="2">
    <location>
        <position position="649"/>
    </location>
</feature>
<protein>
    <recommendedName>
        <fullName evidence="2">endopeptidase La</fullName>
        <ecNumber evidence="2">3.4.21.53</ecNumber>
    </recommendedName>
</protein>
<dbReference type="SUPFAM" id="SSF52540">
    <property type="entry name" value="P-loop containing nucleoside triphosphate hydrolases"/>
    <property type="match status" value="1"/>
</dbReference>
<dbReference type="Pfam" id="PF20436">
    <property type="entry name" value="LonB_AAA-LID"/>
    <property type="match status" value="1"/>
</dbReference>
<gene>
    <name evidence="5" type="ORF">FQB35_05100</name>
</gene>
<dbReference type="Gene3D" id="3.40.50.300">
    <property type="entry name" value="P-loop containing nucleotide triphosphate hydrolases"/>
    <property type="match status" value="2"/>
</dbReference>
<dbReference type="InterPro" id="IPR046843">
    <property type="entry name" value="LonB_AAA-LID"/>
</dbReference>
<dbReference type="KEGG" id="crs:FQB35_05100"/>
<keyword evidence="2" id="KW-0720">Serine protease</keyword>
<evidence type="ECO:0000256" key="3">
    <source>
        <dbReference type="SAM" id="Coils"/>
    </source>
</evidence>
<dbReference type="AlphaFoldDB" id="A0A5C0SES1"/>
<dbReference type="GO" id="GO:0005524">
    <property type="term" value="F:ATP binding"/>
    <property type="evidence" value="ECO:0007669"/>
    <property type="project" value="InterPro"/>
</dbReference>
<evidence type="ECO:0000313" key="6">
    <source>
        <dbReference type="Proteomes" id="UP000324646"/>
    </source>
</evidence>
<dbReference type="Gene3D" id="3.30.230.10">
    <property type="match status" value="1"/>
</dbReference>
<dbReference type="InterPro" id="IPR046844">
    <property type="entry name" value="Lon-like_helical"/>
</dbReference>
<reference evidence="5 6" key="1">
    <citation type="submission" date="2019-07" db="EMBL/GenBank/DDBJ databases">
        <title>Complete genome of Crassaminicella thermophila SY095.</title>
        <authorList>
            <person name="Li X."/>
        </authorList>
    </citation>
    <scope>NUCLEOTIDE SEQUENCE [LARGE SCALE GENOMIC DNA]</scope>
    <source>
        <strain evidence="5 6">SY095</strain>
    </source>
</reference>
<dbReference type="Proteomes" id="UP000324646">
    <property type="component" value="Chromosome"/>
</dbReference>
<sequence>MNKYKELPYTKLKKMYNPDNFTFNSTEELMAVEGIIGQDRAAKAMEFGLRVKNAKYNIFVVGLKGTGKKSYVKKIVEKNAKGENIPDDWCYVYNFDNSSRPIALNMPPGMGKIFCDDMNELINELLEEVPKAFTDEEYEKEKSEIIKKYQEERNKLFDQLTQYCLDNGFAIKNTNKGFALAPLIDGKAISDLEYQELDQEQKKEIERKAENVEIKSIELLKKIKGIELKAKEDIEALDNEIARLIVKPFIDALIDKYKEHNKVITYLKKVEEDIIENIYDFDLSGEEQEEAFEDGFLKKYKVNLFIDNSENIGAPVIVEYNPTYQNLIGKIEYENEQGTLKTDFTMIKPGAIHKANGGYLILQANQVLLNIKSWDALKRVLETGEVCIESLRTQLGIVDIISLKPEPIPTNFKVILIGNPYIYHLLYSYEENFEKLFKIKVDFDSVMEAKTENAFKIAQFISSYCKEEGLKHLDAGGVARILEYSHRISGTQKKLTTRFDKLIEILIEADVWAEIDHSEFITQDHVKKAYLEKVYRNNKIEEKIEEMYKNGKILFDMKGKKVGKIHGLSVIDLGDYMFGKPSVITVTTFAGNKGIVNIEREVDMSGSIHDKGIMILEGYLCEKFAQEHPLSLTAKICFEQSYSGIDGDSASSTELYALLSSLSDTPIKQYIAVTGSVNQKGEIQPVGGVSEKIEGFFALCKHYGLTGEHGVMIPHQNIEDLVLNDEVIEAVKKGKFHIYPIATIREGIEILTDKEFDEICDSVKNKLNQYEGSENSSSKFRGNRFFRRK</sequence>
<dbReference type="RefSeq" id="WP_148808949.1">
    <property type="nucleotide sequence ID" value="NZ_CP042243.1"/>
</dbReference>
<dbReference type="Pfam" id="PF05362">
    <property type="entry name" value="Lon_C"/>
    <property type="match status" value="1"/>
</dbReference>
<dbReference type="PRINTS" id="PR00830">
    <property type="entry name" value="ENDOLAPTASE"/>
</dbReference>
<evidence type="ECO:0000313" key="5">
    <source>
        <dbReference type="EMBL" id="QEK11794.1"/>
    </source>
</evidence>
<feature type="coiled-coil region" evidence="3">
    <location>
        <begin position="195"/>
        <end position="247"/>
    </location>
</feature>
<comment type="similarity">
    <text evidence="2">Belongs to the peptidase S16 family.</text>
</comment>
<comment type="catalytic activity">
    <reaction evidence="2">
        <text>Hydrolysis of proteins in presence of ATP.</text>
        <dbReference type="EC" id="3.4.21.53"/>
    </reaction>
</comment>
<dbReference type="Gene3D" id="1.10.8.60">
    <property type="match status" value="1"/>
</dbReference>
<evidence type="ECO:0000256" key="2">
    <source>
        <dbReference type="PROSITE-ProRule" id="PRU01122"/>
    </source>
</evidence>
<dbReference type="InterPro" id="IPR027417">
    <property type="entry name" value="P-loop_NTPase"/>
</dbReference>
<evidence type="ECO:0000259" key="4">
    <source>
        <dbReference type="PROSITE" id="PS51786"/>
    </source>
</evidence>
<dbReference type="PANTHER" id="PTHR10046">
    <property type="entry name" value="ATP DEPENDENT LON PROTEASE FAMILY MEMBER"/>
    <property type="match status" value="1"/>
</dbReference>
<feature type="domain" description="Lon proteolytic" evidence="4">
    <location>
        <begin position="559"/>
        <end position="754"/>
    </location>
</feature>
<dbReference type="InterPro" id="IPR008269">
    <property type="entry name" value="Lon_proteolytic"/>
</dbReference>
<keyword evidence="1 2" id="KW-0645">Protease</keyword>
<dbReference type="OrthoDB" id="9758568at2"/>
<dbReference type="InterPro" id="IPR041699">
    <property type="entry name" value="AAA_32"/>
</dbReference>
<keyword evidence="2" id="KW-0378">Hydrolase</keyword>
<dbReference type="SUPFAM" id="SSF54211">
    <property type="entry name" value="Ribosomal protein S5 domain 2-like"/>
    <property type="match status" value="1"/>
</dbReference>
<dbReference type="Pfam" id="PF13654">
    <property type="entry name" value="AAA_32"/>
    <property type="match status" value="1"/>
</dbReference>
<dbReference type="GO" id="GO:0004176">
    <property type="term" value="F:ATP-dependent peptidase activity"/>
    <property type="evidence" value="ECO:0007669"/>
    <property type="project" value="UniProtKB-UniRule"/>
</dbReference>
<keyword evidence="6" id="KW-1185">Reference proteome</keyword>
<dbReference type="EMBL" id="CP042243">
    <property type="protein sequence ID" value="QEK11794.1"/>
    <property type="molecule type" value="Genomic_DNA"/>
</dbReference>
<dbReference type="GO" id="GO:0004252">
    <property type="term" value="F:serine-type endopeptidase activity"/>
    <property type="evidence" value="ECO:0007669"/>
    <property type="project" value="UniProtKB-UniRule"/>
</dbReference>
<dbReference type="EC" id="3.4.21.53" evidence="2"/>
<dbReference type="PROSITE" id="PS51786">
    <property type="entry name" value="LON_PROTEOLYTIC"/>
    <property type="match status" value="1"/>
</dbReference>
<dbReference type="GO" id="GO:0030163">
    <property type="term" value="P:protein catabolic process"/>
    <property type="evidence" value="ECO:0007669"/>
    <property type="project" value="InterPro"/>
</dbReference>
<keyword evidence="3" id="KW-0175">Coiled coil</keyword>
<dbReference type="Pfam" id="PF20437">
    <property type="entry name" value="LonC_helical"/>
    <property type="match status" value="1"/>
</dbReference>